<evidence type="ECO:0000256" key="3">
    <source>
        <dbReference type="ARBA" id="ARBA00022452"/>
    </source>
</evidence>
<dbReference type="SUPFAM" id="SSF49464">
    <property type="entry name" value="Carboxypeptidase regulatory domain-like"/>
    <property type="match status" value="1"/>
</dbReference>
<dbReference type="NCBIfam" id="TIGR04056">
    <property type="entry name" value="OMP_RagA_SusC"/>
    <property type="match status" value="1"/>
</dbReference>
<proteinExistence type="inferred from homology"/>
<dbReference type="AlphaFoldDB" id="A0A5S3N7U9"/>
<keyword evidence="7 8" id="KW-0998">Cell outer membrane</keyword>
<dbReference type="OrthoDB" id="9768177at2"/>
<dbReference type="InterPro" id="IPR036942">
    <property type="entry name" value="Beta-barrel_TonB_sf"/>
</dbReference>
<evidence type="ECO:0000256" key="6">
    <source>
        <dbReference type="ARBA" id="ARBA00023136"/>
    </source>
</evidence>
<dbReference type="Gene3D" id="2.60.40.1120">
    <property type="entry name" value="Carboxypeptidase-like, regulatory domain"/>
    <property type="match status" value="1"/>
</dbReference>
<keyword evidence="3 8" id="KW-1134">Transmembrane beta strand</keyword>
<keyword evidence="12" id="KW-0675">Receptor</keyword>
<evidence type="ECO:0000313" key="13">
    <source>
        <dbReference type="Proteomes" id="UP000307140"/>
    </source>
</evidence>
<dbReference type="Gene3D" id="2.40.170.20">
    <property type="entry name" value="TonB-dependent receptor, beta-barrel domain"/>
    <property type="match status" value="1"/>
</dbReference>
<evidence type="ECO:0000259" key="10">
    <source>
        <dbReference type="Pfam" id="PF00593"/>
    </source>
</evidence>
<evidence type="ECO:0000256" key="2">
    <source>
        <dbReference type="ARBA" id="ARBA00022448"/>
    </source>
</evidence>
<dbReference type="InterPro" id="IPR023997">
    <property type="entry name" value="TonB-dep_OMP_SusC/RagA_CS"/>
</dbReference>
<dbReference type="InterPro" id="IPR039426">
    <property type="entry name" value="TonB-dep_rcpt-like"/>
</dbReference>
<keyword evidence="4 8" id="KW-0812">Transmembrane</keyword>
<dbReference type="Gene3D" id="2.170.130.10">
    <property type="entry name" value="TonB-dependent receptor, plug domain"/>
    <property type="match status" value="1"/>
</dbReference>
<organism evidence="12 13">
    <name type="scientific">Polaribacter aestuariivivens</name>
    <dbReference type="NCBI Taxonomy" id="2304626"/>
    <lineage>
        <taxon>Bacteria</taxon>
        <taxon>Pseudomonadati</taxon>
        <taxon>Bacteroidota</taxon>
        <taxon>Flavobacteriia</taxon>
        <taxon>Flavobacteriales</taxon>
        <taxon>Flavobacteriaceae</taxon>
    </lineage>
</organism>
<dbReference type="RefSeq" id="WP_138535574.1">
    <property type="nucleotide sequence ID" value="NZ_VANR01000003.1"/>
</dbReference>
<dbReference type="GO" id="GO:0009279">
    <property type="term" value="C:cell outer membrane"/>
    <property type="evidence" value="ECO:0007669"/>
    <property type="project" value="UniProtKB-SubCell"/>
</dbReference>
<feature type="domain" description="TonB-dependent receptor-like beta-barrel" evidence="10">
    <location>
        <begin position="457"/>
        <end position="793"/>
    </location>
</feature>
<dbReference type="SUPFAM" id="SSF56935">
    <property type="entry name" value="Porins"/>
    <property type="match status" value="1"/>
</dbReference>
<evidence type="ECO:0000259" key="11">
    <source>
        <dbReference type="Pfam" id="PF07715"/>
    </source>
</evidence>
<sequence>MKRTYNYHLIDILKKTLFFVFFCFSIGLQAQTITGKITSVEGDPLFGAFVLQKGTTNGTSTDFDGNYKLKLLDNQSKILVFSYLGYKNVEKAIGDLKTINVKLVEESQSLDEIVIVGYGEKKRQDVTGAISSIKAKDLEDQFYTNITETLQGQASGVLVTSDSGEPGAGISVNIRGINSLTGNSQPLYVLNGIPIGLDTQAPGDDFFTGTNPLASLNPDDIQSIEILKDASATAIYGARAANGVVLITTKEAKIGKVKITTNLRTSISDVGVPYNLMVGGQYAQFRNDIVGLLNPQLTFDELLATNRLFFDGSNEFRPLPENAADGTRFMDALFRKGINRNANVTISGGDENMSQLLSVSFNDIEGNIINSHFQRANLRYNSKMKIGEKFKLNSNIQLNYSRNQRVQTSARTGLSGVVFSAMRISPFVPLFDLETGEFNLIGIDGEIITNPLVEATESDNVQKDKRLIFSTEGTYSFNDNFKWTNRIGYNAGLNTNQVFNNKKTVVGANSSGRLFLSERESNRFTVESFLNFNKRFNKHKINATVGASYTDITSFAKRELYTDFTFDDLGLDALQLASTSQNFISIRTNNYFKSLLYRFNYTINDKYTLTTTGRYDGDSKFSQGEPWGFFPSAAISWDAHKEKFIRDIRAISLLKLRVSYGQVGSSRGVAPYSTLDTYNISNIGLTDNNLYTGTFPARIANKNLTWETSTTLNLGLNANFFRNRLRTSVDVYERITENLLNNQPIPRQNGFASVPINDGTLNNRGIEVDLAYDVFKEENFSWTTKLNLTRNVTKLVDYGALEFIDGRGLATNFFGINGTRTYPGEELGLFFGYKVTGLIQPSDLVDYAAGDFRIRTEEVTLEDGTVTQQQLFATTAPVGNGNPGANAPGTWKFEDIDGDGRITQADRQTIGNPNPDLFFGFNNQFRIGDFNISMFIQGSIGNDILNLNKAFIGSGWQGANGTQDYYNNRWTINNQHNDVRYPSFNGPTGVNVPNSVFIEDGSYVRLKNLSVRYNLKNLKAFSNVAIVLTGTNLVTITNYTGPDPEVSTNGGGALNRGIDYSAFPRPKVFTLGLNLTF</sequence>
<evidence type="ECO:0000313" key="12">
    <source>
        <dbReference type="EMBL" id="TMM30624.1"/>
    </source>
</evidence>
<dbReference type="Pfam" id="PF13715">
    <property type="entry name" value="CarbopepD_reg_2"/>
    <property type="match status" value="1"/>
</dbReference>
<reference evidence="12 13" key="1">
    <citation type="submission" date="2019-05" db="EMBL/GenBank/DDBJ databases">
        <title>Polaribacter aestuariivivens sp. nov., isolated from a tidal flat.</title>
        <authorList>
            <person name="Yoon J.-H."/>
        </authorList>
    </citation>
    <scope>NUCLEOTIDE SEQUENCE [LARGE SCALE GENOMIC DNA]</scope>
    <source>
        <strain evidence="12 13">DBTF-3</strain>
    </source>
</reference>
<keyword evidence="13" id="KW-1185">Reference proteome</keyword>
<protein>
    <submittedName>
        <fullName evidence="12">TonB-dependent receptor</fullName>
    </submittedName>
</protein>
<dbReference type="InterPro" id="IPR012910">
    <property type="entry name" value="Plug_dom"/>
</dbReference>
<evidence type="ECO:0000256" key="1">
    <source>
        <dbReference type="ARBA" id="ARBA00004571"/>
    </source>
</evidence>
<dbReference type="Proteomes" id="UP000307140">
    <property type="component" value="Unassembled WGS sequence"/>
</dbReference>
<keyword evidence="5 9" id="KW-0798">TonB box</keyword>
<dbReference type="InterPro" id="IPR000531">
    <property type="entry name" value="Beta-barrel_TonB"/>
</dbReference>
<comment type="caution">
    <text evidence="12">The sequence shown here is derived from an EMBL/GenBank/DDBJ whole genome shotgun (WGS) entry which is preliminary data.</text>
</comment>
<dbReference type="InterPro" id="IPR008969">
    <property type="entry name" value="CarboxyPept-like_regulatory"/>
</dbReference>
<dbReference type="InterPro" id="IPR037066">
    <property type="entry name" value="Plug_dom_sf"/>
</dbReference>
<accession>A0A5S3N7U9</accession>
<evidence type="ECO:0000256" key="7">
    <source>
        <dbReference type="ARBA" id="ARBA00023237"/>
    </source>
</evidence>
<evidence type="ECO:0000256" key="9">
    <source>
        <dbReference type="RuleBase" id="RU003357"/>
    </source>
</evidence>
<keyword evidence="6 8" id="KW-0472">Membrane</keyword>
<comment type="subcellular location">
    <subcellularLocation>
        <location evidence="1 8">Cell outer membrane</location>
        <topology evidence="1 8">Multi-pass membrane protein</topology>
    </subcellularLocation>
</comment>
<keyword evidence="2 8" id="KW-0813">Transport</keyword>
<evidence type="ECO:0000256" key="8">
    <source>
        <dbReference type="PROSITE-ProRule" id="PRU01360"/>
    </source>
</evidence>
<dbReference type="PROSITE" id="PS52016">
    <property type="entry name" value="TONB_DEPENDENT_REC_3"/>
    <property type="match status" value="1"/>
</dbReference>
<dbReference type="Pfam" id="PF07715">
    <property type="entry name" value="Plug"/>
    <property type="match status" value="1"/>
</dbReference>
<dbReference type="FunFam" id="2.170.130.10:FF:000008">
    <property type="entry name" value="SusC/RagA family TonB-linked outer membrane protein"/>
    <property type="match status" value="1"/>
</dbReference>
<evidence type="ECO:0000256" key="4">
    <source>
        <dbReference type="ARBA" id="ARBA00022692"/>
    </source>
</evidence>
<name>A0A5S3N7U9_9FLAO</name>
<comment type="similarity">
    <text evidence="8 9">Belongs to the TonB-dependent receptor family.</text>
</comment>
<evidence type="ECO:0000256" key="5">
    <source>
        <dbReference type="ARBA" id="ARBA00023077"/>
    </source>
</evidence>
<feature type="domain" description="TonB-dependent receptor plug" evidence="11">
    <location>
        <begin position="123"/>
        <end position="244"/>
    </location>
</feature>
<dbReference type="Pfam" id="PF00593">
    <property type="entry name" value="TonB_dep_Rec_b-barrel"/>
    <property type="match status" value="1"/>
</dbReference>
<dbReference type="EMBL" id="VANR01000003">
    <property type="protein sequence ID" value="TMM30624.1"/>
    <property type="molecule type" value="Genomic_DNA"/>
</dbReference>
<dbReference type="NCBIfam" id="TIGR04057">
    <property type="entry name" value="SusC_RagA_signa"/>
    <property type="match status" value="1"/>
</dbReference>
<dbReference type="InterPro" id="IPR023996">
    <property type="entry name" value="TonB-dep_OMP_SusC/RagA"/>
</dbReference>
<gene>
    <name evidence="12" type="ORF">FDT66_07625</name>
</gene>